<evidence type="ECO:0000256" key="2">
    <source>
        <dbReference type="ARBA" id="ARBA00023002"/>
    </source>
</evidence>
<dbReference type="InterPro" id="IPR036291">
    <property type="entry name" value="NAD(P)-bd_dom_sf"/>
</dbReference>
<reference evidence="4" key="1">
    <citation type="submission" date="2015-01" db="EMBL/GenBank/DDBJ databases">
        <authorList>
            <person name="Durling Mikael"/>
        </authorList>
    </citation>
    <scope>NUCLEOTIDE SEQUENCE</scope>
</reference>
<dbReference type="GO" id="GO:0016491">
    <property type="term" value="F:oxidoreductase activity"/>
    <property type="evidence" value="ECO:0007669"/>
    <property type="project" value="UniProtKB-KW"/>
</dbReference>
<evidence type="ECO:0000256" key="1">
    <source>
        <dbReference type="ARBA" id="ARBA00022857"/>
    </source>
</evidence>
<dbReference type="SUPFAM" id="SSF51735">
    <property type="entry name" value="NAD(P)-binding Rossmann-fold domains"/>
    <property type="match status" value="1"/>
</dbReference>
<evidence type="ECO:0000259" key="3">
    <source>
        <dbReference type="Pfam" id="PF05368"/>
    </source>
</evidence>
<sequence length="261" mass="28572">MSSSTKTVAIIGFFVHSIFQAYNIPKASGNIGAPCVSELQNAGFRSAFAGQDGVVYMVSADSTNQQKLMVDSALASGVKRFMPSEFEPVIRGKLDLLDYLEEKSENNPEFAWTRVSTGLFYEWTLTTGHSRLDKHGKTATVLDSGNERFHASSHHFVGKAVATILAKPDLTKNQFVTAASFTATQNELIRCAEEVTGKKWTVSRMKSEDVRKAALRRLAESGPTKAYEAYGNLLGVFIFDDGAGAHAKPRETDNEALRLHS</sequence>
<name>A0A0B7JZD3_BIOOC</name>
<evidence type="ECO:0000313" key="4">
    <source>
        <dbReference type="EMBL" id="CEO47831.1"/>
    </source>
</evidence>
<proteinExistence type="predicted"/>
<dbReference type="Gene3D" id="3.90.25.10">
    <property type="entry name" value="UDP-galactose 4-epimerase, domain 1"/>
    <property type="match status" value="1"/>
</dbReference>
<organism evidence="4">
    <name type="scientific">Bionectria ochroleuca</name>
    <name type="common">Gliocladium roseum</name>
    <dbReference type="NCBI Taxonomy" id="29856"/>
    <lineage>
        <taxon>Eukaryota</taxon>
        <taxon>Fungi</taxon>
        <taxon>Dikarya</taxon>
        <taxon>Ascomycota</taxon>
        <taxon>Pezizomycotina</taxon>
        <taxon>Sordariomycetes</taxon>
        <taxon>Hypocreomycetidae</taxon>
        <taxon>Hypocreales</taxon>
        <taxon>Bionectriaceae</taxon>
        <taxon>Clonostachys</taxon>
    </lineage>
</organism>
<dbReference type="EMBL" id="CDPU01000008">
    <property type="protein sequence ID" value="CEO47831.1"/>
    <property type="molecule type" value="Genomic_DNA"/>
</dbReference>
<dbReference type="Gene3D" id="3.40.50.720">
    <property type="entry name" value="NAD(P)-binding Rossmann-like Domain"/>
    <property type="match status" value="1"/>
</dbReference>
<dbReference type="InterPro" id="IPR051609">
    <property type="entry name" value="NmrA/Isoflavone_reductase-like"/>
</dbReference>
<dbReference type="Pfam" id="PF05368">
    <property type="entry name" value="NmrA"/>
    <property type="match status" value="1"/>
</dbReference>
<keyword evidence="1" id="KW-0521">NADP</keyword>
<keyword evidence="2" id="KW-0560">Oxidoreductase</keyword>
<accession>A0A0B7JZD3</accession>
<dbReference type="AlphaFoldDB" id="A0A0B7JZD3"/>
<gene>
    <name evidence="4" type="ORF">BN869_000003886_1</name>
</gene>
<protein>
    <recommendedName>
        <fullName evidence="3">NmrA-like domain-containing protein</fullName>
    </recommendedName>
</protein>
<dbReference type="InterPro" id="IPR008030">
    <property type="entry name" value="NmrA-like"/>
</dbReference>
<dbReference type="PANTHER" id="PTHR47706">
    <property type="entry name" value="NMRA-LIKE FAMILY PROTEIN"/>
    <property type="match status" value="1"/>
</dbReference>
<dbReference type="PANTHER" id="PTHR47706:SF9">
    <property type="entry name" value="NMRA-LIKE DOMAIN-CONTAINING PROTEIN-RELATED"/>
    <property type="match status" value="1"/>
</dbReference>
<feature type="domain" description="NmrA-like" evidence="3">
    <location>
        <begin position="44"/>
        <end position="210"/>
    </location>
</feature>